<sequence>MIGCRTKQCHVFQWTKKPEDLVADVFCSSPPYSDVLKSFLNHSDITARYLSARLSANVFGPTIQDLFISSETSSSTQSRHQKATAVYLATKIAPCHGLPDQAARSKPLVSSLGHMSSDSCRRTHRKSRLGCKQCKQRHVKCDETHPVCINCSNTLRTCSFQDSSGARPSPQSFRVTSSVSESGSLATSPGDLAAREQESRGAARYFHIDQGSQTGYEADRVYRARHLELLYHLEHGMMAELSPWYPQIVPILELAILEAFKAPYLMDQMLALSAAHKSTLHRQTSEALRTDATELQTRALGNFNASNEAPDNPKAAFLFSSFLGQHLLFDTFSSQDSLSNFLDKFVQCLKIHQGVRSVIRKSWEDIEAMVQTAMREPAQAQLTTGVAITQPPVPLIDILDHSLIDSAAKNTYRAAAQTLHNMLEIPQSCLSQQVSAVLEWPLVVPVDFIDLVEQRRPEAIAILTYYAVLLLRTQSFWVVGNAGKFLILSVTENLGTYWAEWLQWPNEMLRQSEIDNKFL</sequence>
<protein>
    <submittedName>
        <fullName evidence="1">Uncharacterized protein</fullName>
    </submittedName>
</protein>
<organism evidence="1 2">
    <name type="scientific">Fusarium decemcellulare</name>
    <dbReference type="NCBI Taxonomy" id="57161"/>
    <lineage>
        <taxon>Eukaryota</taxon>
        <taxon>Fungi</taxon>
        <taxon>Dikarya</taxon>
        <taxon>Ascomycota</taxon>
        <taxon>Pezizomycotina</taxon>
        <taxon>Sordariomycetes</taxon>
        <taxon>Hypocreomycetidae</taxon>
        <taxon>Hypocreales</taxon>
        <taxon>Nectriaceae</taxon>
        <taxon>Fusarium</taxon>
        <taxon>Fusarium decemcellulare species complex</taxon>
    </lineage>
</organism>
<proteinExistence type="predicted"/>
<dbReference type="EMBL" id="JANRMS010000734">
    <property type="protein sequence ID" value="KAJ3535128.1"/>
    <property type="molecule type" value="Genomic_DNA"/>
</dbReference>
<keyword evidence="2" id="KW-1185">Reference proteome</keyword>
<comment type="caution">
    <text evidence="1">The sequence shown here is derived from an EMBL/GenBank/DDBJ whole genome shotgun (WGS) entry which is preliminary data.</text>
</comment>
<accession>A0ACC1SA16</accession>
<gene>
    <name evidence="1" type="ORF">NM208_g7265</name>
</gene>
<evidence type="ECO:0000313" key="1">
    <source>
        <dbReference type="EMBL" id="KAJ3535128.1"/>
    </source>
</evidence>
<dbReference type="Proteomes" id="UP001148629">
    <property type="component" value="Unassembled WGS sequence"/>
</dbReference>
<reference evidence="1" key="1">
    <citation type="submission" date="2022-08" db="EMBL/GenBank/DDBJ databases">
        <title>Genome Sequence of Fusarium decemcellulare.</title>
        <authorList>
            <person name="Buettner E."/>
        </authorList>
    </citation>
    <scope>NUCLEOTIDE SEQUENCE</scope>
    <source>
        <strain evidence="1">Babe19</strain>
    </source>
</reference>
<evidence type="ECO:0000313" key="2">
    <source>
        <dbReference type="Proteomes" id="UP001148629"/>
    </source>
</evidence>
<name>A0ACC1SA16_9HYPO</name>